<proteinExistence type="predicted"/>
<dbReference type="EMBL" id="CP109109">
    <property type="protein sequence ID" value="WSB95831.1"/>
    <property type="molecule type" value="Genomic_DNA"/>
</dbReference>
<accession>A0ACD4ZCV6</accession>
<sequence>MSSEASVQGTVRVRDVVRDVVAEVAPEESSVIAGLAQFDDAAVVRLLKQKGNGRREPLGFGLGEIAVMATPVVWLVVDQAARQIGSVAADGATVGARSLVRRILRRRSAEVTVPSLAPEQLAEVHRQVLEAATRRGLERERAEVLADAVVARLTLSAMQAQTGESADGHRSGDASSGAGGPTAE</sequence>
<organism evidence="1 2">
    <name type="scientific">Streptomyces scopuliridis</name>
    <dbReference type="NCBI Taxonomy" id="452529"/>
    <lineage>
        <taxon>Bacteria</taxon>
        <taxon>Bacillati</taxon>
        <taxon>Actinomycetota</taxon>
        <taxon>Actinomycetes</taxon>
        <taxon>Kitasatosporales</taxon>
        <taxon>Streptomycetaceae</taxon>
        <taxon>Streptomyces</taxon>
    </lineage>
</organism>
<evidence type="ECO:0000313" key="2">
    <source>
        <dbReference type="Proteomes" id="UP001348369"/>
    </source>
</evidence>
<protein>
    <submittedName>
        <fullName evidence="1">Uncharacterized protein</fullName>
    </submittedName>
</protein>
<gene>
    <name evidence="1" type="ORF">OG835_01530</name>
</gene>
<dbReference type="Proteomes" id="UP001348369">
    <property type="component" value="Chromosome"/>
</dbReference>
<evidence type="ECO:0000313" key="1">
    <source>
        <dbReference type="EMBL" id="WSB95831.1"/>
    </source>
</evidence>
<reference evidence="1" key="1">
    <citation type="submission" date="2022-10" db="EMBL/GenBank/DDBJ databases">
        <title>The complete genomes of actinobacterial strains from the NBC collection.</title>
        <authorList>
            <person name="Joergensen T.S."/>
            <person name="Alvarez Arevalo M."/>
            <person name="Sterndorff E.B."/>
            <person name="Faurdal D."/>
            <person name="Vuksanovic O."/>
            <person name="Mourched A.-S."/>
            <person name="Charusanti P."/>
            <person name="Shaw S."/>
            <person name="Blin K."/>
            <person name="Weber T."/>
        </authorList>
    </citation>
    <scope>NUCLEOTIDE SEQUENCE</scope>
    <source>
        <strain evidence="1">NBC 01771</strain>
    </source>
</reference>
<name>A0ACD4ZCV6_9ACTN</name>
<keyword evidence="2" id="KW-1185">Reference proteome</keyword>